<evidence type="ECO:0000313" key="3">
    <source>
        <dbReference type="Proteomes" id="UP000287502"/>
    </source>
</evidence>
<organism evidence="2 3">
    <name type="scientific">Geovibrio thiophilus</name>
    <dbReference type="NCBI Taxonomy" id="139438"/>
    <lineage>
        <taxon>Bacteria</taxon>
        <taxon>Pseudomonadati</taxon>
        <taxon>Deferribacterota</taxon>
        <taxon>Deferribacteres</taxon>
        <taxon>Deferribacterales</taxon>
        <taxon>Geovibrionaceae</taxon>
        <taxon>Geovibrio</taxon>
    </lineage>
</organism>
<dbReference type="Proteomes" id="UP000287502">
    <property type="component" value="Chromosome"/>
</dbReference>
<dbReference type="AlphaFoldDB" id="A0A410JZD9"/>
<dbReference type="EMBL" id="CP035108">
    <property type="protein sequence ID" value="QAR33537.1"/>
    <property type="molecule type" value="Genomic_DNA"/>
</dbReference>
<evidence type="ECO:0000313" key="2">
    <source>
        <dbReference type="EMBL" id="QAR33537.1"/>
    </source>
</evidence>
<feature type="signal peptide" evidence="1">
    <location>
        <begin position="1"/>
        <end position="23"/>
    </location>
</feature>
<keyword evidence="3" id="KW-1185">Reference proteome</keyword>
<evidence type="ECO:0000256" key="1">
    <source>
        <dbReference type="SAM" id="SignalP"/>
    </source>
</evidence>
<protein>
    <submittedName>
        <fullName evidence="2">Uncharacterized protein</fullName>
    </submittedName>
</protein>
<proteinExistence type="predicted"/>
<reference evidence="2 3" key="1">
    <citation type="submission" date="2019-01" db="EMBL/GenBank/DDBJ databases">
        <title>Geovibrio thiophilus DSM 11263, complete genome.</title>
        <authorList>
            <person name="Spring S."/>
            <person name="Bunk B."/>
            <person name="Sproer C."/>
        </authorList>
    </citation>
    <scope>NUCLEOTIDE SEQUENCE [LARGE SCALE GENOMIC DNA]</scope>
    <source>
        <strain evidence="2 3">DSM 11263</strain>
    </source>
</reference>
<accession>A0A410JZD9</accession>
<feature type="chain" id="PRO_5019003824" evidence="1">
    <location>
        <begin position="24"/>
        <end position="348"/>
    </location>
</feature>
<dbReference type="KEGG" id="gtl:EP073_09025"/>
<name>A0A410JZD9_9BACT</name>
<gene>
    <name evidence="2" type="ORF">EP073_09025</name>
</gene>
<sequence>MKKTILCLLITAVIFSFTGKTHAAFVEGSGSSVIHDGNVKAAEQNARESALKSAMRNFFSSADNTSVPEITNEFLKFITRYKITSRYVRDNTVFCSVSADVDEIAMGNINYYIREATNSVVFDITGKLKEDLKPALLKTASEVLQQYRFTASDNQNFLAEMPDNPKPEDMITAFASTPVQYLFVFTLNAATEPEGEIFSCEAELYVKPYSRDKEFPAVKVTGKAVQETDDLCITEAFRSSVIAAADYIRTNIIPLPETVNTVTKYSVKAVNFGKFADVKAFMDFLKRREIVKDYNIKTFSLEEAIFDADTVFSKDALLRNLDELKGRYGYTARIEGDELLLDFSAGAE</sequence>
<dbReference type="OrthoDB" id="9789519at2"/>
<dbReference type="RefSeq" id="WP_128466823.1">
    <property type="nucleotide sequence ID" value="NZ_CP035108.1"/>
</dbReference>
<keyword evidence="1" id="KW-0732">Signal</keyword>